<sequence>MQNALNEFLSRWDLEDPQLVADTGHAHVWKVRTLDNTLAALKIYRRSNRGNETAGPHLMHLWRDRGAVHILAEAPNAVLTEWLEGPSLGDIARSGRPDDAVRGLATAADQLHQSPTINTTGLKPLQEVFAPILDCQFSDDCPTRLRHDMMQAISIGRHLLDTQDTVVPLHGDLHHDNVIATPAGPRVFDAKGYIGDPAFELANALRHPKGMPELVRRPEQIETGLALYATAMRVNERRLAQWAAAKCALSIFWCADGTVTNDPEEDLLNLLLQVADQ</sequence>
<dbReference type="GO" id="GO:0016773">
    <property type="term" value="F:phosphotransferase activity, alcohol group as acceptor"/>
    <property type="evidence" value="ECO:0007669"/>
    <property type="project" value="InterPro"/>
</dbReference>
<keyword evidence="1" id="KW-0808">Transferase</keyword>
<proteinExistence type="predicted"/>
<evidence type="ECO:0000313" key="1">
    <source>
        <dbReference type="EMBL" id="CUH47934.1"/>
    </source>
</evidence>
<name>A0A0P1EEQ0_9RHOB</name>
<dbReference type="InterPro" id="IPR006748">
    <property type="entry name" value="NH2Glyco/OHUrea_AB-resist_kin"/>
</dbReference>
<dbReference type="SUPFAM" id="SSF56112">
    <property type="entry name" value="Protein kinase-like (PK-like)"/>
    <property type="match status" value="1"/>
</dbReference>
<dbReference type="EMBL" id="CYPU01000039">
    <property type="protein sequence ID" value="CUH47934.1"/>
    <property type="molecule type" value="Genomic_DNA"/>
</dbReference>
<dbReference type="Gene3D" id="3.90.1200.10">
    <property type="match status" value="1"/>
</dbReference>
<dbReference type="GO" id="GO:0019748">
    <property type="term" value="P:secondary metabolic process"/>
    <property type="evidence" value="ECO:0007669"/>
    <property type="project" value="InterPro"/>
</dbReference>
<keyword evidence="1" id="KW-0418">Kinase</keyword>
<dbReference type="STRING" id="81569.RUM4293_02885"/>
<dbReference type="AlphaFoldDB" id="A0A0P1EEQ0"/>
<dbReference type="OrthoDB" id="3638028at2"/>
<organism evidence="1 2">
    <name type="scientific">Ruegeria atlantica</name>
    <dbReference type="NCBI Taxonomy" id="81569"/>
    <lineage>
        <taxon>Bacteria</taxon>
        <taxon>Pseudomonadati</taxon>
        <taxon>Pseudomonadota</taxon>
        <taxon>Alphaproteobacteria</taxon>
        <taxon>Rhodobacterales</taxon>
        <taxon>Roseobacteraceae</taxon>
        <taxon>Ruegeria</taxon>
    </lineage>
</organism>
<dbReference type="GeneID" id="55493326"/>
<gene>
    <name evidence="1" type="ORF">RUA4292_02110</name>
</gene>
<dbReference type="GO" id="GO:0016301">
    <property type="term" value="F:kinase activity"/>
    <property type="evidence" value="ECO:0007669"/>
    <property type="project" value="UniProtKB-KW"/>
</dbReference>
<dbReference type="Proteomes" id="UP000050783">
    <property type="component" value="Unassembled WGS sequence"/>
</dbReference>
<accession>A0A0P1EEQ0</accession>
<protein>
    <submittedName>
        <fullName evidence="1">Thiamine kinase</fullName>
    </submittedName>
</protein>
<reference evidence="1 2" key="1">
    <citation type="submission" date="2015-09" db="EMBL/GenBank/DDBJ databases">
        <authorList>
            <consortium name="Swine Surveillance"/>
        </authorList>
    </citation>
    <scope>NUCLEOTIDE SEQUENCE [LARGE SCALE GENOMIC DNA]</scope>
    <source>
        <strain evidence="1 2">CECT 4292</strain>
    </source>
</reference>
<evidence type="ECO:0000313" key="2">
    <source>
        <dbReference type="Proteomes" id="UP000050783"/>
    </source>
</evidence>
<dbReference type="RefSeq" id="WP_158507008.1">
    <property type="nucleotide sequence ID" value="NZ_CYPU01000039.1"/>
</dbReference>
<dbReference type="Pfam" id="PF04655">
    <property type="entry name" value="APH_6_hur"/>
    <property type="match status" value="1"/>
</dbReference>
<dbReference type="InterPro" id="IPR011009">
    <property type="entry name" value="Kinase-like_dom_sf"/>
</dbReference>